<evidence type="ECO:0000256" key="4">
    <source>
        <dbReference type="PROSITE-ProRule" id="PRU00335"/>
    </source>
</evidence>
<dbReference type="Pfam" id="PF00440">
    <property type="entry name" value="TetR_N"/>
    <property type="match status" value="1"/>
</dbReference>
<name>A0A3D9ZMD8_9ACTN</name>
<feature type="DNA-binding region" description="H-T-H motif" evidence="4">
    <location>
        <begin position="34"/>
        <end position="53"/>
    </location>
</feature>
<dbReference type="PANTHER" id="PTHR30055">
    <property type="entry name" value="HTH-TYPE TRANSCRIPTIONAL REGULATOR RUTR"/>
    <property type="match status" value="1"/>
</dbReference>
<dbReference type="AlphaFoldDB" id="A0A3D9ZMD8"/>
<evidence type="ECO:0000259" key="5">
    <source>
        <dbReference type="PROSITE" id="PS50977"/>
    </source>
</evidence>
<dbReference type="InterPro" id="IPR050109">
    <property type="entry name" value="HTH-type_TetR-like_transc_reg"/>
</dbReference>
<proteinExistence type="predicted"/>
<feature type="domain" description="HTH tetR-type" evidence="5">
    <location>
        <begin position="11"/>
        <end position="71"/>
    </location>
</feature>
<keyword evidence="7" id="KW-1185">Reference proteome</keyword>
<dbReference type="Gene3D" id="1.10.357.10">
    <property type="entry name" value="Tetracycline Repressor, domain 2"/>
    <property type="match status" value="1"/>
</dbReference>
<dbReference type="RefSeq" id="WP_116069672.1">
    <property type="nucleotide sequence ID" value="NZ_BONB01000047.1"/>
</dbReference>
<dbReference type="InterPro" id="IPR009057">
    <property type="entry name" value="Homeodomain-like_sf"/>
</dbReference>
<dbReference type="SUPFAM" id="SSF46689">
    <property type="entry name" value="Homeodomain-like"/>
    <property type="match status" value="1"/>
</dbReference>
<keyword evidence="2 4" id="KW-0238">DNA-binding</keyword>
<dbReference type="InterPro" id="IPR001647">
    <property type="entry name" value="HTH_TetR"/>
</dbReference>
<evidence type="ECO:0000256" key="3">
    <source>
        <dbReference type="ARBA" id="ARBA00023163"/>
    </source>
</evidence>
<reference evidence="6 7" key="1">
    <citation type="submission" date="2018-08" db="EMBL/GenBank/DDBJ databases">
        <title>Sequencing the genomes of 1000 actinobacteria strains.</title>
        <authorList>
            <person name="Klenk H.-P."/>
        </authorList>
    </citation>
    <scope>NUCLEOTIDE SEQUENCE [LARGE SCALE GENOMIC DNA]</scope>
    <source>
        <strain evidence="6 7">DSM 44099</strain>
    </source>
</reference>
<protein>
    <submittedName>
        <fullName evidence="6">TetR family transcriptional regulator</fullName>
    </submittedName>
</protein>
<dbReference type="EMBL" id="QUMQ01000001">
    <property type="protein sequence ID" value="REF98377.1"/>
    <property type="molecule type" value="Genomic_DNA"/>
</dbReference>
<dbReference type="PRINTS" id="PR00455">
    <property type="entry name" value="HTHTETR"/>
</dbReference>
<dbReference type="OrthoDB" id="3813186at2"/>
<dbReference type="Proteomes" id="UP000256913">
    <property type="component" value="Unassembled WGS sequence"/>
</dbReference>
<evidence type="ECO:0000313" key="7">
    <source>
        <dbReference type="Proteomes" id="UP000256913"/>
    </source>
</evidence>
<dbReference type="GO" id="GO:0003700">
    <property type="term" value="F:DNA-binding transcription factor activity"/>
    <property type="evidence" value="ECO:0007669"/>
    <property type="project" value="TreeGrafter"/>
</dbReference>
<dbReference type="GO" id="GO:0000976">
    <property type="term" value="F:transcription cis-regulatory region binding"/>
    <property type="evidence" value="ECO:0007669"/>
    <property type="project" value="TreeGrafter"/>
</dbReference>
<dbReference type="PROSITE" id="PS50977">
    <property type="entry name" value="HTH_TETR_2"/>
    <property type="match status" value="1"/>
</dbReference>
<organism evidence="6 7">
    <name type="scientific">Asanoa ferruginea</name>
    <dbReference type="NCBI Taxonomy" id="53367"/>
    <lineage>
        <taxon>Bacteria</taxon>
        <taxon>Bacillati</taxon>
        <taxon>Actinomycetota</taxon>
        <taxon>Actinomycetes</taxon>
        <taxon>Micromonosporales</taxon>
        <taxon>Micromonosporaceae</taxon>
        <taxon>Asanoa</taxon>
    </lineage>
</organism>
<evidence type="ECO:0000313" key="6">
    <source>
        <dbReference type="EMBL" id="REF98377.1"/>
    </source>
</evidence>
<keyword evidence="1" id="KW-0805">Transcription regulation</keyword>
<comment type="caution">
    <text evidence="6">The sequence shown here is derived from an EMBL/GenBank/DDBJ whole genome shotgun (WGS) entry which is preliminary data.</text>
</comment>
<evidence type="ECO:0000256" key="1">
    <source>
        <dbReference type="ARBA" id="ARBA00023015"/>
    </source>
</evidence>
<keyword evidence="3" id="KW-0804">Transcription</keyword>
<sequence>MARLSRAETQERNRSKVLAAARVEFIERGFRAAKIDSIAERAELTRGAVYSNFPSKRALYFAVLAASAMTEPDPPTATSPGEALAAFARAWVARLPLFTDDDRSEARLGVDLLPEILADEQTRLPYAQLMKLNALLLGLALENLAFADLRTRTGRLVRVAETALTTLHGASQLAAAAPGFLEPFDVVRACARLADLDLDDAWLPPHLPYAVKARPVDERWSPPPGAPADGVVAILGLHRLASVEEAVRTAPAAVPVSVVLVTSSPDELSALARLSLAEVAGCLRAAFLPTALPRLRVLHDDSGSLAAAAGVPAVSDATQAAVLVRDGRIVARAEGFGACYAAADAAT</sequence>
<gene>
    <name evidence="6" type="ORF">DFJ67_4394</name>
</gene>
<evidence type="ECO:0000256" key="2">
    <source>
        <dbReference type="ARBA" id="ARBA00023125"/>
    </source>
</evidence>
<dbReference type="PANTHER" id="PTHR30055:SF234">
    <property type="entry name" value="HTH-TYPE TRANSCRIPTIONAL REGULATOR BETI"/>
    <property type="match status" value="1"/>
</dbReference>
<accession>A0A3D9ZMD8</accession>